<accession>A0AA37W6W8</accession>
<dbReference type="EMBL" id="BSNM01000003">
    <property type="protein sequence ID" value="GLQ29921.1"/>
    <property type="molecule type" value="Genomic_DNA"/>
</dbReference>
<dbReference type="InterPro" id="IPR019734">
    <property type="entry name" value="TPR_rpt"/>
</dbReference>
<dbReference type="RefSeq" id="WP_284378162.1">
    <property type="nucleotide sequence ID" value="NZ_BSNM01000003.1"/>
</dbReference>
<dbReference type="Gene3D" id="3.90.70.10">
    <property type="entry name" value="Cysteine proteinases"/>
    <property type="match status" value="1"/>
</dbReference>
<reference evidence="2" key="2">
    <citation type="submission" date="2023-01" db="EMBL/GenBank/DDBJ databases">
        <title>Draft genome sequence of Litoribrevibacter albus strain NBRC 110071.</title>
        <authorList>
            <person name="Sun Q."/>
            <person name="Mori K."/>
        </authorList>
    </citation>
    <scope>NUCLEOTIDE SEQUENCE</scope>
    <source>
        <strain evidence="2">NBRC 110071</strain>
    </source>
</reference>
<dbReference type="NCBIfam" id="NF033920">
    <property type="entry name" value="C39_PA2778_fam"/>
    <property type="match status" value="1"/>
</dbReference>
<dbReference type="Pfam" id="PF13529">
    <property type="entry name" value="Peptidase_C39_2"/>
    <property type="match status" value="1"/>
</dbReference>
<evidence type="ECO:0000313" key="3">
    <source>
        <dbReference type="Proteomes" id="UP001161389"/>
    </source>
</evidence>
<evidence type="ECO:0000259" key="1">
    <source>
        <dbReference type="Pfam" id="PF13529"/>
    </source>
</evidence>
<evidence type="ECO:0000313" key="2">
    <source>
        <dbReference type="EMBL" id="GLQ29921.1"/>
    </source>
</evidence>
<proteinExistence type="predicted"/>
<organism evidence="2 3">
    <name type="scientific">Litoribrevibacter albus</name>
    <dbReference type="NCBI Taxonomy" id="1473156"/>
    <lineage>
        <taxon>Bacteria</taxon>
        <taxon>Pseudomonadati</taxon>
        <taxon>Pseudomonadota</taxon>
        <taxon>Gammaproteobacteria</taxon>
        <taxon>Oceanospirillales</taxon>
        <taxon>Oceanospirillaceae</taxon>
        <taxon>Litoribrevibacter</taxon>
    </lineage>
</organism>
<dbReference type="AlphaFoldDB" id="A0AA37W6W8"/>
<dbReference type="InterPro" id="IPR039564">
    <property type="entry name" value="Peptidase_C39-like"/>
</dbReference>
<dbReference type="Gene3D" id="1.25.40.10">
    <property type="entry name" value="Tetratricopeptide repeat domain"/>
    <property type="match status" value="1"/>
</dbReference>
<feature type="domain" description="Peptidase C39-like" evidence="1">
    <location>
        <begin position="39"/>
        <end position="149"/>
    </location>
</feature>
<gene>
    <name evidence="2" type="ORF">GCM10007876_03990</name>
</gene>
<name>A0AA37W6W8_9GAMM</name>
<dbReference type="InterPro" id="IPR039563">
    <property type="entry name" value="Peptidase_C39_single_dom"/>
</dbReference>
<protein>
    <recommendedName>
        <fullName evidence="1">Peptidase C39-like domain-containing protein</fullName>
    </recommendedName>
</protein>
<dbReference type="SMART" id="SM00028">
    <property type="entry name" value="TPR"/>
    <property type="match status" value="2"/>
</dbReference>
<dbReference type="SUPFAM" id="SSF48452">
    <property type="entry name" value="TPR-like"/>
    <property type="match status" value="1"/>
</dbReference>
<comment type="caution">
    <text evidence="2">The sequence shown here is derived from an EMBL/GenBank/DDBJ whole genome shotgun (WGS) entry which is preliminary data.</text>
</comment>
<reference evidence="2" key="1">
    <citation type="journal article" date="2014" name="Int. J. Syst. Evol. Microbiol.">
        <title>Complete genome sequence of Corynebacterium casei LMG S-19264T (=DSM 44701T), isolated from a smear-ripened cheese.</title>
        <authorList>
            <consortium name="US DOE Joint Genome Institute (JGI-PGF)"/>
            <person name="Walter F."/>
            <person name="Albersmeier A."/>
            <person name="Kalinowski J."/>
            <person name="Ruckert C."/>
        </authorList>
    </citation>
    <scope>NUCLEOTIDE SEQUENCE</scope>
    <source>
        <strain evidence="2">NBRC 110071</strain>
    </source>
</reference>
<dbReference type="Proteomes" id="UP001161389">
    <property type="component" value="Unassembled WGS sequence"/>
</dbReference>
<dbReference type="InterPro" id="IPR011990">
    <property type="entry name" value="TPR-like_helical_dom_sf"/>
</dbReference>
<dbReference type="PROSITE" id="PS51257">
    <property type="entry name" value="PROKAR_LIPOPROTEIN"/>
    <property type="match status" value="1"/>
</dbReference>
<sequence length="329" mass="36668">MKYWWKAVGYCVLLLLVGCMHTPTVELGQFSRESVELTDVPFFAQRRNQCGAAALATLLVHKGVKTSAVELEPFVYLPGREGALNLELIGQVRRHGLLAIPVNTIDGLLKEVSSGNPVLVMQNLGLDWLPQWHFAVVIGFNPENQQLILRSANNPRRTVHVDAFIKTWGRADFWGIIASYPDHVTVSVTSGSFIKEAVAMEYVGQVEVARKAYMAAYNHWPSDDTYLAQLGLANIAYARNEKDEAKKWFIEALQHHPEKALLWNNLAFLMMDFGCYPQAKEVMSCALNLFPNHPALVASQQEINEAVKAKQITGAQRGDGDRCHVPACP</sequence>
<dbReference type="CDD" id="cd02549">
    <property type="entry name" value="Peptidase_C39A"/>
    <property type="match status" value="1"/>
</dbReference>
<keyword evidence="3" id="KW-1185">Reference proteome</keyword>